<sequence length="262" mass="29356">MSLASKESEVANLVAAVDTAKFEKIRAEEETIKLRAEVEEASKEWLARSGWIWEMPFRASMLPSRTSRGKPRRNFLHWILTPSCRFFWKGQREKEPRSQPRMLLCHRRLKNHKARLAHAAKNVCAPSEVGNNPHQQGGPDSSESPVEDICFPLATRGTRQSGIGESTSKTDATEHSASEHTELVDITPIQCEPGQYVCCACEWPRRRNWKGKFGGTLLTLSPTDGLGFHAGVKPRAPHVAASVNFSECVHLEGKGFWLTTIR</sequence>
<name>A0ABC8U6G3_9AQUA</name>
<accession>A0ABC8U6G3</accession>
<comment type="caution">
    <text evidence="2">The sequence shown here is derived from an EMBL/GenBank/DDBJ whole genome shotgun (WGS) entry which is preliminary data.</text>
</comment>
<dbReference type="AlphaFoldDB" id="A0ABC8U6G3"/>
<dbReference type="Proteomes" id="UP001642360">
    <property type="component" value="Unassembled WGS sequence"/>
</dbReference>
<evidence type="ECO:0000313" key="3">
    <source>
        <dbReference type="Proteomes" id="UP001642360"/>
    </source>
</evidence>
<evidence type="ECO:0000313" key="2">
    <source>
        <dbReference type="EMBL" id="CAK9175874.1"/>
    </source>
</evidence>
<feature type="region of interest" description="Disordered" evidence="1">
    <location>
        <begin position="124"/>
        <end position="179"/>
    </location>
</feature>
<evidence type="ECO:0000256" key="1">
    <source>
        <dbReference type="SAM" id="MobiDB-lite"/>
    </source>
</evidence>
<keyword evidence="3" id="KW-1185">Reference proteome</keyword>
<feature type="compositionally biased region" description="Polar residues" evidence="1">
    <location>
        <begin position="157"/>
        <end position="170"/>
    </location>
</feature>
<organism evidence="2 3">
    <name type="scientific">Ilex paraguariensis</name>
    <name type="common">yerba mate</name>
    <dbReference type="NCBI Taxonomy" id="185542"/>
    <lineage>
        <taxon>Eukaryota</taxon>
        <taxon>Viridiplantae</taxon>
        <taxon>Streptophyta</taxon>
        <taxon>Embryophyta</taxon>
        <taxon>Tracheophyta</taxon>
        <taxon>Spermatophyta</taxon>
        <taxon>Magnoliopsida</taxon>
        <taxon>eudicotyledons</taxon>
        <taxon>Gunneridae</taxon>
        <taxon>Pentapetalae</taxon>
        <taxon>asterids</taxon>
        <taxon>campanulids</taxon>
        <taxon>Aquifoliales</taxon>
        <taxon>Aquifoliaceae</taxon>
        <taxon>Ilex</taxon>
    </lineage>
</organism>
<reference evidence="2 3" key="1">
    <citation type="submission" date="2024-02" db="EMBL/GenBank/DDBJ databases">
        <authorList>
            <person name="Vignale AGUSTIN F."/>
            <person name="Sosa J E."/>
            <person name="Modenutti C."/>
        </authorList>
    </citation>
    <scope>NUCLEOTIDE SEQUENCE [LARGE SCALE GENOMIC DNA]</scope>
</reference>
<proteinExistence type="predicted"/>
<gene>
    <name evidence="2" type="ORF">ILEXP_LOCUS45701</name>
</gene>
<dbReference type="EMBL" id="CAUOFW020006724">
    <property type="protein sequence ID" value="CAK9175874.1"/>
    <property type="molecule type" value="Genomic_DNA"/>
</dbReference>
<feature type="compositionally biased region" description="Polar residues" evidence="1">
    <location>
        <begin position="129"/>
        <end position="144"/>
    </location>
</feature>
<protein>
    <submittedName>
        <fullName evidence="2">Uncharacterized protein</fullName>
    </submittedName>
</protein>